<reference evidence="2" key="1">
    <citation type="submission" date="2016-06" db="EMBL/GenBank/DDBJ databases">
        <title>Parallel loss of symbiosis genes in relatives of nitrogen-fixing non-legume Parasponia.</title>
        <authorList>
            <person name="Van Velzen R."/>
            <person name="Holmer R."/>
            <person name="Bu F."/>
            <person name="Rutten L."/>
            <person name="Van Zeijl A."/>
            <person name="Liu W."/>
            <person name="Santuari L."/>
            <person name="Cao Q."/>
            <person name="Sharma T."/>
            <person name="Shen D."/>
            <person name="Roswanjaya Y."/>
            <person name="Wardhani T."/>
            <person name="Kalhor M.S."/>
            <person name="Jansen J."/>
            <person name="Van den Hoogen J."/>
            <person name="Gungor B."/>
            <person name="Hartog M."/>
            <person name="Hontelez J."/>
            <person name="Verver J."/>
            <person name="Yang W.-C."/>
            <person name="Schijlen E."/>
            <person name="Repin R."/>
            <person name="Schilthuizen M."/>
            <person name="Schranz E."/>
            <person name="Heidstra R."/>
            <person name="Miyata K."/>
            <person name="Fedorova E."/>
            <person name="Kohlen W."/>
            <person name="Bisseling T."/>
            <person name="Smit S."/>
            <person name="Geurts R."/>
        </authorList>
    </citation>
    <scope>NUCLEOTIDE SEQUENCE [LARGE SCALE GENOMIC DNA]</scope>
    <source>
        <strain evidence="2">cv. WU1-14</strain>
    </source>
</reference>
<accession>A0A2P5DNT9</accession>
<evidence type="ECO:0000313" key="1">
    <source>
        <dbReference type="EMBL" id="PON74953.1"/>
    </source>
</evidence>
<dbReference type="Proteomes" id="UP000237105">
    <property type="component" value="Unassembled WGS sequence"/>
</dbReference>
<evidence type="ECO:0000313" key="2">
    <source>
        <dbReference type="Proteomes" id="UP000237105"/>
    </source>
</evidence>
<protein>
    <submittedName>
        <fullName evidence="1">Uncharacterized protein</fullName>
    </submittedName>
</protein>
<proteinExistence type="predicted"/>
<dbReference type="AlphaFoldDB" id="A0A2P5DNT9"/>
<comment type="caution">
    <text evidence="1">The sequence shown here is derived from an EMBL/GenBank/DDBJ whole genome shotgun (WGS) entry which is preliminary data.</text>
</comment>
<keyword evidence="2" id="KW-1185">Reference proteome</keyword>
<dbReference type="EMBL" id="JXTB01000026">
    <property type="protein sequence ID" value="PON74953.1"/>
    <property type="molecule type" value="Genomic_DNA"/>
</dbReference>
<name>A0A2P5DNT9_PARAD</name>
<organism evidence="1 2">
    <name type="scientific">Parasponia andersonii</name>
    <name type="common">Sponia andersonii</name>
    <dbReference type="NCBI Taxonomy" id="3476"/>
    <lineage>
        <taxon>Eukaryota</taxon>
        <taxon>Viridiplantae</taxon>
        <taxon>Streptophyta</taxon>
        <taxon>Embryophyta</taxon>
        <taxon>Tracheophyta</taxon>
        <taxon>Spermatophyta</taxon>
        <taxon>Magnoliopsida</taxon>
        <taxon>eudicotyledons</taxon>
        <taxon>Gunneridae</taxon>
        <taxon>Pentapetalae</taxon>
        <taxon>rosids</taxon>
        <taxon>fabids</taxon>
        <taxon>Rosales</taxon>
        <taxon>Cannabaceae</taxon>
        <taxon>Parasponia</taxon>
    </lineage>
</organism>
<gene>
    <name evidence="1" type="ORF">PanWU01x14_046700</name>
</gene>
<sequence length="71" mass="7803">MFVSCALDCSFNSSVDGNRGAYAFRSLRVVLHKVGFVDNSASTGRRPCFDGYIGQWYGSCDGGAIHRECMR</sequence>